<dbReference type="OrthoDB" id="329835at2759"/>
<dbReference type="InterPro" id="IPR013154">
    <property type="entry name" value="ADH-like_N"/>
</dbReference>
<dbReference type="InterPro" id="IPR029063">
    <property type="entry name" value="SAM-dependent_MTases_sf"/>
</dbReference>
<reference evidence="10 11" key="1">
    <citation type="submission" date="2019-04" db="EMBL/GenBank/DDBJ databases">
        <title>Friends and foes A comparative genomics study of 23 Aspergillus species from section Flavi.</title>
        <authorList>
            <consortium name="DOE Joint Genome Institute"/>
            <person name="Kjaerbolling I."/>
            <person name="Vesth T."/>
            <person name="Frisvad J.C."/>
            <person name="Nybo J.L."/>
            <person name="Theobald S."/>
            <person name="Kildgaard S."/>
            <person name="Isbrandt T."/>
            <person name="Kuo A."/>
            <person name="Sato A."/>
            <person name="Lyhne E.K."/>
            <person name="Kogle M.E."/>
            <person name="Wiebenga A."/>
            <person name="Kun R.S."/>
            <person name="Lubbers R.J."/>
            <person name="Makela M.R."/>
            <person name="Barry K."/>
            <person name="Chovatia M."/>
            <person name="Clum A."/>
            <person name="Daum C."/>
            <person name="Haridas S."/>
            <person name="He G."/>
            <person name="LaButti K."/>
            <person name="Lipzen A."/>
            <person name="Mondo S."/>
            <person name="Riley R."/>
            <person name="Salamov A."/>
            <person name="Simmons B.A."/>
            <person name="Magnuson J.K."/>
            <person name="Henrissat B."/>
            <person name="Mortensen U.H."/>
            <person name="Larsen T.O."/>
            <person name="Devries R.P."/>
            <person name="Grigoriev I.V."/>
            <person name="Machida M."/>
            <person name="Baker S.E."/>
            <person name="Andersen M.R."/>
        </authorList>
    </citation>
    <scope>NUCLEOTIDE SEQUENCE [LARGE SCALE GENOMIC DNA]</scope>
    <source>
        <strain evidence="10 11">CBS 117626</strain>
    </source>
</reference>
<accession>A0A5N6US16</accession>
<dbReference type="InterPro" id="IPR049552">
    <property type="entry name" value="PKS_DH_N"/>
</dbReference>
<dbReference type="Pfam" id="PF00109">
    <property type="entry name" value="ketoacyl-synt"/>
    <property type="match status" value="1"/>
</dbReference>
<dbReference type="GO" id="GO:0016491">
    <property type="term" value="F:oxidoreductase activity"/>
    <property type="evidence" value="ECO:0007669"/>
    <property type="project" value="InterPro"/>
</dbReference>
<dbReference type="InterPro" id="IPR014030">
    <property type="entry name" value="Ketoacyl_synth_N"/>
</dbReference>
<dbReference type="PROSITE" id="PS00606">
    <property type="entry name" value="KS3_1"/>
    <property type="match status" value="1"/>
</dbReference>
<dbReference type="GO" id="GO:0006633">
    <property type="term" value="P:fatty acid biosynthetic process"/>
    <property type="evidence" value="ECO:0007669"/>
    <property type="project" value="InterPro"/>
</dbReference>
<dbReference type="SMART" id="SM00822">
    <property type="entry name" value="PKS_KR"/>
    <property type="match status" value="1"/>
</dbReference>
<dbReference type="InterPro" id="IPR011032">
    <property type="entry name" value="GroES-like_sf"/>
</dbReference>
<dbReference type="SMART" id="SM00829">
    <property type="entry name" value="PKS_ER"/>
    <property type="match status" value="1"/>
</dbReference>
<dbReference type="InterPro" id="IPR050091">
    <property type="entry name" value="PKS_NRPS_Biosynth_Enz"/>
</dbReference>
<dbReference type="Pfam" id="PF14765">
    <property type="entry name" value="PS-DH"/>
    <property type="match status" value="1"/>
</dbReference>
<dbReference type="SUPFAM" id="SSF53901">
    <property type="entry name" value="Thiolase-like"/>
    <property type="match status" value="1"/>
</dbReference>
<dbReference type="FunFam" id="3.40.50.720:FF:000209">
    <property type="entry name" value="Polyketide synthase Pks12"/>
    <property type="match status" value="1"/>
</dbReference>
<dbReference type="Gene3D" id="3.40.50.720">
    <property type="entry name" value="NAD(P)-binding Rossmann-like Domain"/>
    <property type="match status" value="2"/>
</dbReference>
<dbReference type="InterPro" id="IPR049551">
    <property type="entry name" value="PKS_DH_C"/>
</dbReference>
<feature type="active site" description="Proton donor; for dehydratase activity" evidence="6">
    <location>
        <position position="1095"/>
    </location>
</feature>
<keyword evidence="11" id="KW-1185">Reference proteome</keyword>
<dbReference type="SUPFAM" id="SSF52151">
    <property type="entry name" value="FabD/lysophospholipase-like"/>
    <property type="match status" value="1"/>
</dbReference>
<dbReference type="CDD" id="cd00833">
    <property type="entry name" value="PKS"/>
    <property type="match status" value="1"/>
</dbReference>
<dbReference type="EMBL" id="ML738642">
    <property type="protein sequence ID" value="KAE8161435.1"/>
    <property type="molecule type" value="Genomic_DNA"/>
</dbReference>
<dbReference type="Gene3D" id="3.40.47.10">
    <property type="match status" value="1"/>
</dbReference>
<keyword evidence="5" id="KW-0511">Multifunctional enzyme</keyword>
<dbReference type="SMART" id="SM00825">
    <property type="entry name" value="PKS_KS"/>
    <property type="match status" value="1"/>
</dbReference>
<dbReference type="InterPro" id="IPR013968">
    <property type="entry name" value="PKS_KR"/>
</dbReference>
<dbReference type="Pfam" id="PF08659">
    <property type="entry name" value="KR"/>
    <property type="match status" value="1"/>
</dbReference>
<dbReference type="InterPro" id="IPR036291">
    <property type="entry name" value="NAD(P)-bd_dom_sf"/>
</dbReference>
<dbReference type="Gene3D" id="3.40.50.150">
    <property type="entry name" value="Vaccinia Virus protein VP39"/>
    <property type="match status" value="1"/>
</dbReference>
<name>A0A5N6US16_ASPTM</name>
<dbReference type="GO" id="GO:0008168">
    <property type="term" value="F:methyltransferase activity"/>
    <property type="evidence" value="ECO:0007669"/>
    <property type="project" value="UniProtKB-KW"/>
</dbReference>
<dbReference type="InterPro" id="IPR014043">
    <property type="entry name" value="Acyl_transferase_dom"/>
</dbReference>
<dbReference type="InterPro" id="IPR016036">
    <property type="entry name" value="Malonyl_transacylase_ACP-bd"/>
</dbReference>
<evidence type="ECO:0000256" key="3">
    <source>
        <dbReference type="ARBA" id="ARBA00022603"/>
    </source>
</evidence>
<dbReference type="GO" id="GO:0032259">
    <property type="term" value="P:methylation"/>
    <property type="evidence" value="ECO:0007669"/>
    <property type="project" value="UniProtKB-KW"/>
</dbReference>
<evidence type="ECO:0000256" key="2">
    <source>
        <dbReference type="ARBA" id="ARBA00022553"/>
    </source>
</evidence>
<dbReference type="GO" id="GO:0044550">
    <property type="term" value="P:secondary metabolite biosynthetic process"/>
    <property type="evidence" value="ECO:0007669"/>
    <property type="project" value="UniProtKB-ARBA"/>
</dbReference>
<sequence>MSEIDPRDVQARRPPIAIVGMGMRLPGGVRSAEDFWDMLVEKRTGHCEIPETRYNAKSFCDPKNPRQIRTRHGYYLQEDPAYFDAEFFSIASADASMTDPQLRLLLEVVWECLENAGETDWRGKSIGCYVGTFGEDWLTLSTREYQHVNRYYVLGTGAFALSNRISHVYDFKGPSMTIQTACSASLIGLHEACQALYLGECSSAVVAGTNLILSPSVTKIMSDNMVISESGMCRSFDESADGYGRGEAINAIYIKRLDDAIRDNDPIRGIIRGTASNSDGWKSVFTAPDLLSQESLIRAAYRNANISDISKTAYFECHGTGTAIGDSVELSAIARVTKGGSVSIGSTKPNVGHSEGASGVTSVIKAVLSLERRIIPPVALFKTLRPGVPLTEGQLIVPTDAKPWPAERLERASVNGFGIGGSNAHVIIDSGNGFVGSTNSTFNTKSQLIVTSASSVLSLKRRIRQITQYINNHPSCLGDISYTLGSRRHHLDVRAFAVVDPSMPLEDTTFRFTETASHTELVFAFTGQGAQWPGMGTALLKHFDSYKEDVEEMELALKGLDDPPLWSLKDELNKSMDKSRIMEPEFSQPLCTAIQVGLVNIFAQWGIKPAAVLGHSSGEIAAAYAAQAISAADAIVIAYYRGKFVNSKEGLGGMVAINMSRDMVHPSLREGVAIGCENSPQSLTLSGDKDQIDHTVEDIEQSMPGICRRLRVNVAYHSHHMQDIGPAYETAIRNHAGRGEKMLPMHSSVTGKSILYPQELGASYWRRNLESSVLFSDAVRCCLESNSNKRLAFVEIGPHSALAAPLQQTFTASNRQGTCAYIPTIKRLDNDVRKQLLASVGQIHINGGPVYLPKIISPGRTLTDLPPYPWQHDQKFWKESRASRDWRFQLAPHHELLGSRVTDSTDTAPSWKNILRVEDVPWLSDHVVQEEIVYPGAAYIAMAGVAVLQLHPESDSYTIQDLLLVEPLLLNERNPTEVITSFQSVEIADNVYSDYYSFSIMSYQGSTWVRHCRGRVRPNYELPPIKQPVVSYGLSCTPDEWYETTEACGITYGKSFRGLEDITVDPKRGGRASAVVNCSSDLNHHAYSLHPTSIDQGLQAIMAGILFNALDGIECLLIPISLDRIYIKQGEALMTVGTSVKSHTRSNYYGNAIGIANDHVVLEIEGALFGALDNGNRLNSANTNLLTRIEWRPDFDLLPKDNLLTLQAFPGNEDLIAQAMGNLFVLYYLEATKRLEAITTEVVHLNKWKAQICETVSSIHQRDGKLSSILERNGVRTQSLFDMASEQRQGAKDNWMRVVRASGSPYALVMTDCMSIIVNNCSGIMCGDVSSLELLMKDNLLERMYEELFGSVDCSAFFIHVSHFNPHLRILEIGAGTGSCTKVILRHLKSQAGVRRYKTYTFTDISPAFTQAAVEKFREQEGLEYRVLDISKNPIRQGFEPDSYDLIIASNVLHATPLIRETLQNVRTLLSTRGQLFLLELDPAIPTLDLFLGALPSWWLSESDSRPFRPYVSVERWDSELKATGFSGVDIVRHDRPGLLQANAIMISTALEEESSFLADDVTLLLSQDPGYWEKDVQRQLTQMGHLTKWAKVNDPVPQNPITISFLDMNSPFLHGMSERGFVELKGVLQGISAITSSQCIWITPATQLQCDNPSYGLIWGLARTLRQEMTLDLSIVEVDSFDEVSANLVVEITHKIRRQRRAQRKSLDYEFSIYNGTVHTPRCTWESLPRFISKSIGQYSAFRLDASSNIKLQWVAADVGPLREGEVEVELVFVGLNFKDLMVAQGLLENKDGLGLEASGIVRRVGSNVVNVKVDDKVLVMGCGLLRSSAIISAEHCLRLPDGLSLEEASTMPVAYASVIYSLLHRAVLDRGDSILIHSACGGVGIAAVQLCQSIGAKIYATVGTEEKAQYLSETFGIPRNNIFDSRSSSFRTDLMRETNGRGVDIVLNSLAGKLLHLSWDCVAEFGHMVELGKRDILTHGTLAMSPFLRNRSFTAIDLVDVWKKNPHCLQGLLVHQLIELYKAGKIRPILPVSTFHAQEVQEAFRYMQSGHHKGKVIIRMPESPSELHVTSTQGSITFPSNVSYILVGGLGDVGRVLVQWMVRQGARELVILSRSTGRIERERSFIKELEAQDCQIITIAGDVAKLEDVKTAVSSCTKPLAGVINLALSLHDRTFLQMSHVEWRSALAPKVSGTWNLHRAVEGLPLDFFLVLSSCAGIIGNIGQANYSAACTYLDAFTQFRRQMGLPSSVVDLGVVAGSAVIQDQNIARHLDTVGWTRLSKQQVIASIQLGIFESQAQNTPGLPCSSELITGLQYSSKTEYTEMLEDEGLGRDARLLMHRNLAAYAESRKPNNQLKLLLGRIDKDPRLLSDPEMDTTLILELAKLINPRTTQVSEVDLEQTSAVAVDSLMAIEVKSWLSRQLGVQLTVDEISKANTVGTLAQLTLERAKTKYQVGEDSTDSTKER</sequence>
<evidence type="ECO:0000313" key="11">
    <source>
        <dbReference type="Proteomes" id="UP000326950"/>
    </source>
</evidence>
<dbReference type="PROSITE" id="PS52019">
    <property type="entry name" value="PKS_MFAS_DH"/>
    <property type="match status" value="1"/>
</dbReference>
<evidence type="ECO:0008006" key="12">
    <source>
        <dbReference type="Google" id="ProtNLM"/>
    </source>
</evidence>
<evidence type="ECO:0000256" key="5">
    <source>
        <dbReference type="ARBA" id="ARBA00023268"/>
    </source>
</evidence>
<dbReference type="InterPro" id="IPR032821">
    <property type="entry name" value="PKS_assoc"/>
</dbReference>
<evidence type="ECO:0000256" key="4">
    <source>
        <dbReference type="ARBA" id="ARBA00022679"/>
    </source>
</evidence>
<dbReference type="InterPro" id="IPR013217">
    <property type="entry name" value="Methyltransf_12"/>
</dbReference>
<dbReference type="Pfam" id="PF13602">
    <property type="entry name" value="ADH_zinc_N_2"/>
    <property type="match status" value="1"/>
</dbReference>
<dbReference type="Pfam" id="PF00550">
    <property type="entry name" value="PP-binding"/>
    <property type="match status" value="1"/>
</dbReference>
<dbReference type="SUPFAM" id="SSF55048">
    <property type="entry name" value="Probable ACP-binding domain of malonyl-CoA ACP transacylase"/>
    <property type="match status" value="1"/>
</dbReference>
<dbReference type="GO" id="GO:0004315">
    <property type="term" value="F:3-oxoacyl-[acyl-carrier-protein] synthase activity"/>
    <property type="evidence" value="ECO:0007669"/>
    <property type="project" value="InterPro"/>
</dbReference>
<dbReference type="InterPro" id="IPR049900">
    <property type="entry name" value="PKS_mFAS_DH"/>
</dbReference>
<organism evidence="10 11">
    <name type="scientific">Aspergillus tamarii</name>
    <dbReference type="NCBI Taxonomy" id="41984"/>
    <lineage>
        <taxon>Eukaryota</taxon>
        <taxon>Fungi</taxon>
        <taxon>Dikarya</taxon>
        <taxon>Ascomycota</taxon>
        <taxon>Pezizomycotina</taxon>
        <taxon>Eurotiomycetes</taxon>
        <taxon>Eurotiomycetidae</taxon>
        <taxon>Eurotiales</taxon>
        <taxon>Aspergillaceae</taxon>
        <taxon>Aspergillus</taxon>
        <taxon>Aspergillus subgen. Circumdati</taxon>
    </lineage>
</organism>
<feature type="region of interest" description="N-terminal hotdog fold" evidence="6">
    <location>
        <begin position="894"/>
        <end position="1023"/>
    </location>
</feature>
<dbReference type="Pfam" id="PF08242">
    <property type="entry name" value="Methyltransf_12"/>
    <property type="match status" value="1"/>
</dbReference>
<dbReference type="InterPro" id="IPR016039">
    <property type="entry name" value="Thiolase-like"/>
</dbReference>
<dbReference type="InterPro" id="IPR016035">
    <property type="entry name" value="Acyl_Trfase/lysoPLipase"/>
</dbReference>
<dbReference type="InterPro" id="IPR020843">
    <property type="entry name" value="ER"/>
</dbReference>
<protein>
    <recommendedName>
        <fullName evidence="12">Polyketide synthase</fullName>
    </recommendedName>
</protein>
<dbReference type="Gene3D" id="1.10.1200.10">
    <property type="entry name" value="ACP-like"/>
    <property type="match status" value="1"/>
</dbReference>
<evidence type="ECO:0000313" key="10">
    <source>
        <dbReference type="EMBL" id="KAE8161435.1"/>
    </source>
</evidence>
<dbReference type="SUPFAM" id="SSF51735">
    <property type="entry name" value="NAD(P)-binding Rossmann-fold domains"/>
    <property type="match status" value="2"/>
</dbReference>
<evidence type="ECO:0000259" key="8">
    <source>
        <dbReference type="PROSITE" id="PS52004"/>
    </source>
</evidence>
<dbReference type="GO" id="GO:0004312">
    <property type="term" value="F:fatty acid synthase activity"/>
    <property type="evidence" value="ECO:0007669"/>
    <property type="project" value="TreeGrafter"/>
</dbReference>
<keyword evidence="1" id="KW-0596">Phosphopantetheine</keyword>
<dbReference type="Pfam" id="PF08240">
    <property type="entry name" value="ADH_N"/>
    <property type="match status" value="1"/>
</dbReference>
<evidence type="ECO:0000256" key="1">
    <source>
        <dbReference type="ARBA" id="ARBA00022450"/>
    </source>
</evidence>
<feature type="region of interest" description="C-terminal hotdog fold" evidence="6">
    <location>
        <begin position="1033"/>
        <end position="1187"/>
    </location>
</feature>
<proteinExistence type="predicted"/>
<dbReference type="SUPFAM" id="SSF47336">
    <property type="entry name" value="ACP-like"/>
    <property type="match status" value="1"/>
</dbReference>
<dbReference type="SUPFAM" id="SSF53335">
    <property type="entry name" value="S-adenosyl-L-methionine-dependent methyltransferases"/>
    <property type="match status" value="1"/>
</dbReference>
<keyword evidence="3" id="KW-0489">Methyltransferase</keyword>
<dbReference type="InterPro" id="IPR009081">
    <property type="entry name" value="PP-bd_ACP"/>
</dbReference>
<dbReference type="InterPro" id="IPR014031">
    <property type="entry name" value="Ketoacyl_synth_C"/>
</dbReference>
<dbReference type="CDD" id="cd02440">
    <property type="entry name" value="AdoMet_MTases"/>
    <property type="match status" value="1"/>
</dbReference>
<dbReference type="InterPro" id="IPR036736">
    <property type="entry name" value="ACP-like_sf"/>
</dbReference>
<dbReference type="InterPro" id="IPR020807">
    <property type="entry name" value="PKS_DH"/>
</dbReference>
<dbReference type="InterPro" id="IPR057326">
    <property type="entry name" value="KR_dom"/>
</dbReference>
<dbReference type="SMART" id="SM00827">
    <property type="entry name" value="PKS_AT"/>
    <property type="match status" value="1"/>
</dbReference>
<feature type="domain" description="PKS/mFAS DH" evidence="9">
    <location>
        <begin position="894"/>
        <end position="1187"/>
    </location>
</feature>
<dbReference type="Pfam" id="PF16197">
    <property type="entry name" value="KAsynt_C_assoc"/>
    <property type="match status" value="1"/>
</dbReference>
<dbReference type="Pfam" id="PF02801">
    <property type="entry name" value="Ketoacyl-synt_C"/>
    <property type="match status" value="1"/>
</dbReference>
<dbReference type="SMART" id="SM00826">
    <property type="entry name" value="PKS_DH"/>
    <property type="match status" value="1"/>
</dbReference>
<dbReference type="SUPFAM" id="SSF50129">
    <property type="entry name" value="GroES-like"/>
    <property type="match status" value="1"/>
</dbReference>
<dbReference type="InterPro" id="IPR020841">
    <property type="entry name" value="PKS_Beta-ketoAc_synthase_dom"/>
</dbReference>
<dbReference type="PROSITE" id="PS50075">
    <property type="entry name" value="CARRIER"/>
    <property type="match status" value="1"/>
</dbReference>
<dbReference type="InterPro" id="IPR018201">
    <property type="entry name" value="Ketoacyl_synth_AS"/>
</dbReference>
<feature type="domain" description="Ketosynthase family 3 (KS3)" evidence="8">
    <location>
        <begin position="13"/>
        <end position="430"/>
    </location>
</feature>
<dbReference type="Proteomes" id="UP000326950">
    <property type="component" value="Unassembled WGS sequence"/>
</dbReference>
<evidence type="ECO:0000259" key="9">
    <source>
        <dbReference type="PROSITE" id="PS52019"/>
    </source>
</evidence>
<keyword evidence="4" id="KW-0808">Transferase</keyword>
<dbReference type="PANTHER" id="PTHR43775:SF49">
    <property type="entry name" value="SYNTHASE, PUTATIVE (JCVI)-RELATED"/>
    <property type="match status" value="1"/>
</dbReference>
<dbReference type="PROSITE" id="PS52004">
    <property type="entry name" value="KS3_2"/>
    <property type="match status" value="1"/>
</dbReference>
<dbReference type="Gene3D" id="3.90.180.10">
    <property type="entry name" value="Medium-chain alcohol dehydrogenases, catalytic domain"/>
    <property type="match status" value="1"/>
</dbReference>
<dbReference type="Pfam" id="PF21089">
    <property type="entry name" value="PKS_DH_N"/>
    <property type="match status" value="1"/>
</dbReference>
<dbReference type="InterPro" id="IPR001227">
    <property type="entry name" value="Ac_transferase_dom_sf"/>
</dbReference>
<dbReference type="InterPro" id="IPR042104">
    <property type="entry name" value="PKS_dehydratase_sf"/>
</dbReference>
<dbReference type="Gene3D" id="3.10.129.110">
    <property type="entry name" value="Polyketide synthase dehydratase"/>
    <property type="match status" value="1"/>
</dbReference>
<dbReference type="Pfam" id="PF00698">
    <property type="entry name" value="Acyl_transf_1"/>
    <property type="match status" value="1"/>
</dbReference>
<evidence type="ECO:0000256" key="6">
    <source>
        <dbReference type="PROSITE-ProRule" id="PRU01363"/>
    </source>
</evidence>
<gene>
    <name evidence="10" type="ORF">BDV40DRAFT_301360</name>
</gene>
<keyword evidence="2" id="KW-0597">Phosphoprotein</keyword>
<dbReference type="CDD" id="cd05195">
    <property type="entry name" value="enoyl_red"/>
    <property type="match status" value="1"/>
</dbReference>
<evidence type="ECO:0000259" key="7">
    <source>
        <dbReference type="PROSITE" id="PS50075"/>
    </source>
</evidence>
<feature type="domain" description="Carrier" evidence="7">
    <location>
        <begin position="2371"/>
        <end position="2450"/>
    </location>
</feature>
<dbReference type="GO" id="GO:1901336">
    <property type="term" value="P:lactone biosynthetic process"/>
    <property type="evidence" value="ECO:0007669"/>
    <property type="project" value="UniProtKB-ARBA"/>
</dbReference>
<feature type="active site" description="Proton acceptor; for dehydratase activity" evidence="6">
    <location>
        <position position="926"/>
    </location>
</feature>
<dbReference type="PANTHER" id="PTHR43775">
    <property type="entry name" value="FATTY ACID SYNTHASE"/>
    <property type="match status" value="1"/>
</dbReference>
<dbReference type="Gene3D" id="3.40.366.10">
    <property type="entry name" value="Malonyl-Coenzyme A Acyl Carrier Protein, domain 2"/>
    <property type="match status" value="1"/>
</dbReference>